<evidence type="ECO:0000313" key="3">
    <source>
        <dbReference type="Proteomes" id="UP001148838"/>
    </source>
</evidence>
<sequence>MFIKNGASRLPSASVDVHVNAVRALLEEHRCWTYIELAGVVGIAPGTILHILKKKLMMRKIIGGFHIILKRKTRGRE</sequence>
<keyword evidence="1" id="KW-0812">Transmembrane</keyword>
<name>A0ABQ8RV51_PERAM</name>
<keyword evidence="1" id="KW-1133">Transmembrane helix</keyword>
<dbReference type="Proteomes" id="UP001148838">
    <property type="component" value="Unassembled WGS sequence"/>
</dbReference>
<evidence type="ECO:0000256" key="1">
    <source>
        <dbReference type="SAM" id="Phobius"/>
    </source>
</evidence>
<accession>A0ABQ8RV51</accession>
<keyword evidence="1" id="KW-0472">Membrane</keyword>
<organism evidence="2 3">
    <name type="scientific">Periplaneta americana</name>
    <name type="common">American cockroach</name>
    <name type="synonym">Blatta americana</name>
    <dbReference type="NCBI Taxonomy" id="6978"/>
    <lineage>
        <taxon>Eukaryota</taxon>
        <taxon>Metazoa</taxon>
        <taxon>Ecdysozoa</taxon>
        <taxon>Arthropoda</taxon>
        <taxon>Hexapoda</taxon>
        <taxon>Insecta</taxon>
        <taxon>Pterygota</taxon>
        <taxon>Neoptera</taxon>
        <taxon>Polyneoptera</taxon>
        <taxon>Dictyoptera</taxon>
        <taxon>Blattodea</taxon>
        <taxon>Blattoidea</taxon>
        <taxon>Blattidae</taxon>
        <taxon>Blattinae</taxon>
        <taxon>Periplaneta</taxon>
    </lineage>
</organism>
<evidence type="ECO:0000313" key="2">
    <source>
        <dbReference type="EMBL" id="KAJ4425542.1"/>
    </source>
</evidence>
<feature type="transmembrane region" description="Helical" evidence="1">
    <location>
        <begin position="32"/>
        <end position="52"/>
    </location>
</feature>
<comment type="caution">
    <text evidence="2">The sequence shown here is derived from an EMBL/GenBank/DDBJ whole genome shotgun (WGS) entry which is preliminary data.</text>
</comment>
<gene>
    <name evidence="2" type="ORF">ANN_27736</name>
</gene>
<reference evidence="2 3" key="1">
    <citation type="journal article" date="2022" name="Allergy">
        <title>Genome assembly and annotation of Periplaneta americana reveal a comprehensive cockroach allergen profile.</title>
        <authorList>
            <person name="Wang L."/>
            <person name="Xiong Q."/>
            <person name="Saelim N."/>
            <person name="Wang L."/>
            <person name="Nong W."/>
            <person name="Wan A.T."/>
            <person name="Shi M."/>
            <person name="Liu X."/>
            <person name="Cao Q."/>
            <person name="Hui J.H.L."/>
            <person name="Sookrung N."/>
            <person name="Leung T.F."/>
            <person name="Tungtrongchitr A."/>
            <person name="Tsui S.K.W."/>
        </authorList>
    </citation>
    <scope>NUCLEOTIDE SEQUENCE [LARGE SCALE GENOMIC DNA]</scope>
    <source>
        <strain evidence="2">PWHHKU_190912</strain>
    </source>
</reference>
<dbReference type="EMBL" id="JAJSOF020000042">
    <property type="protein sequence ID" value="KAJ4425542.1"/>
    <property type="molecule type" value="Genomic_DNA"/>
</dbReference>
<keyword evidence="3" id="KW-1185">Reference proteome</keyword>
<protein>
    <submittedName>
        <fullName evidence="2">Uncharacterized protein</fullName>
    </submittedName>
</protein>
<proteinExistence type="predicted"/>